<dbReference type="PANTHER" id="PTHR34095">
    <property type="entry name" value="39S RIBOSOMAL PROTEIN L55, MITOCHONDRIAL"/>
    <property type="match status" value="1"/>
</dbReference>
<name>A0A6P7SLM5_9MOLL</name>
<dbReference type="Pfam" id="PF09776">
    <property type="entry name" value="Mitoc_L55"/>
    <property type="match status" value="1"/>
</dbReference>
<dbReference type="GO" id="GO:0003735">
    <property type="term" value="F:structural constituent of ribosome"/>
    <property type="evidence" value="ECO:0007669"/>
    <property type="project" value="InterPro"/>
</dbReference>
<reference evidence="2" key="1">
    <citation type="submission" date="2025-08" db="UniProtKB">
        <authorList>
            <consortium name="RefSeq"/>
        </authorList>
    </citation>
    <scope>IDENTIFICATION</scope>
</reference>
<dbReference type="GO" id="GO:0006412">
    <property type="term" value="P:translation"/>
    <property type="evidence" value="ECO:0007669"/>
    <property type="project" value="TreeGrafter"/>
</dbReference>
<dbReference type="Gene3D" id="6.20.130.20">
    <property type="entry name" value="Mitochondrial ribosomal protein L55"/>
    <property type="match status" value="1"/>
</dbReference>
<accession>A0A6P7SLM5</accession>
<dbReference type="AlphaFoldDB" id="A0A6P7SLM5"/>
<dbReference type="PANTHER" id="PTHR34095:SF1">
    <property type="entry name" value="LARGE RIBOSOMAL SUBUNIT PROTEIN ML55"/>
    <property type="match status" value="1"/>
</dbReference>
<proteinExistence type="predicted"/>
<sequence>MAWLRCWKSQVESQASTDNSVRRAVKDDKNFAVSDEPSKRLKSYRLEEVVHCQVSILQGHSITQYTTQILVLTKIFLENELEILIMHLILNILNAPPPQLTPNSQHCSSFDICCHLVSLQRSQRGATVKKYKAKRYKGGKYVSPSHLGRGYTMAVFLRPSLLGSIYGRTCVRWNSNRTSMCKINRSIYKRMYPVTLVQPDGSTIVIRYKEPRRIITLPIDIETLTPEQKKLQLQKRKPKRIIQVVEDFEDDFDIGRYRHLWKK</sequence>
<dbReference type="RefSeq" id="XP_029639317.2">
    <property type="nucleotide sequence ID" value="XM_029783457.2"/>
</dbReference>
<gene>
    <name evidence="2" type="primary">LOC115214299</name>
</gene>
<dbReference type="InterPro" id="IPR018615">
    <property type="entry name" value="Ribosomal_mL55"/>
</dbReference>
<dbReference type="GO" id="GO:0005762">
    <property type="term" value="C:mitochondrial large ribosomal subunit"/>
    <property type="evidence" value="ECO:0007669"/>
    <property type="project" value="InterPro"/>
</dbReference>
<dbReference type="InterPro" id="IPR044884">
    <property type="entry name" value="Ribosomal_mL55_sf"/>
</dbReference>
<keyword evidence="1" id="KW-1185">Reference proteome</keyword>
<protein>
    <submittedName>
        <fullName evidence="2">Uncharacterized protein LOC115214299 isoform X1</fullName>
    </submittedName>
</protein>
<dbReference type="Proteomes" id="UP000515154">
    <property type="component" value="Linkage group LG7"/>
</dbReference>
<organism evidence="1 2">
    <name type="scientific">Octopus sinensis</name>
    <name type="common">East Asian common octopus</name>
    <dbReference type="NCBI Taxonomy" id="2607531"/>
    <lineage>
        <taxon>Eukaryota</taxon>
        <taxon>Metazoa</taxon>
        <taxon>Spiralia</taxon>
        <taxon>Lophotrochozoa</taxon>
        <taxon>Mollusca</taxon>
        <taxon>Cephalopoda</taxon>
        <taxon>Coleoidea</taxon>
        <taxon>Octopodiformes</taxon>
        <taxon>Octopoda</taxon>
        <taxon>Incirrata</taxon>
        <taxon>Octopodidae</taxon>
        <taxon>Octopus</taxon>
    </lineage>
</organism>
<evidence type="ECO:0000313" key="2">
    <source>
        <dbReference type="RefSeq" id="XP_029639317.2"/>
    </source>
</evidence>
<evidence type="ECO:0000313" key="1">
    <source>
        <dbReference type="Proteomes" id="UP000515154"/>
    </source>
</evidence>